<dbReference type="Pfam" id="PF01266">
    <property type="entry name" value="DAO"/>
    <property type="match status" value="1"/>
</dbReference>
<comment type="caution">
    <text evidence="3">The sequence shown here is derived from an EMBL/GenBank/DDBJ whole genome shotgun (WGS) entry which is preliminary data.</text>
</comment>
<dbReference type="InterPro" id="IPR006076">
    <property type="entry name" value="FAD-dep_OxRdtase"/>
</dbReference>
<evidence type="ECO:0000259" key="2">
    <source>
        <dbReference type="Pfam" id="PF01266"/>
    </source>
</evidence>
<dbReference type="Gene3D" id="3.30.9.10">
    <property type="entry name" value="D-Amino Acid Oxidase, subunit A, domain 2"/>
    <property type="match status" value="1"/>
</dbReference>
<reference evidence="3 4" key="1">
    <citation type="submission" date="2019-08" db="EMBL/GenBank/DDBJ databases">
        <title>Genome sequence of Psychrobacter frigidicola ACAM304 (type strain).</title>
        <authorList>
            <person name="Bowman J.P."/>
        </authorList>
    </citation>
    <scope>NUCLEOTIDE SEQUENCE [LARGE SCALE GENOMIC DNA]</scope>
    <source>
        <strain evidence="3 4">ACAM 304</strain>
    </source>
</reference>
<organism evidence="3 4">
    <name type="scientific">Psychrobacter frigidicola</name>
    <dbReference type="NCBI Taxonomy" id="45611"/>
    <lineage>
        <taxon>Bacteria</taxon>
        <taxon>Pseudomonadati</taxon>
        <taxon>Pseudomonadota</taxon>
        <taxon>Gammaproteobacteria</taxon>
        <taxon>Moraxellales</taxon>
        <taxon>Moraxellaceae</taxon>
        <taxon>Psychrobacter</taxon>
    </lineage>
</organism>
<proteinExistence type="predicted"/>
<dbReference type="AlphaFoldDB" id="A0A5C7A636"/>
<dbReference type="SUPFAM" id="SSF54373">
    <property type="entry name" value="FAD-linked reductases, C-terminal domain"/>
    <property type="match status" value="1"/>
</dbReference>
<dbReference type="Proteomes" id="UP000321903">
    <property type="component" value="Unassembled WGS sequence"/>
</dbReference>
<dbReference type="PANTHER" id="PTHR13847:SF289">
    <property type="entry name" value="GLYCINE OXIDASE"/>
    <property type="match status" value="1"/>
</dbReference>
<evidence type="ECO:0000313" key="4">
    <source>
        <dbReference type="Proteomes" id="UP000321903"/>
    </source>
</evidence>
<dbReference type="GO" id="GO:0005737">
    <property type="term" value="C:cytoplasm"/>
    <property type="evidence" value="ECO:0007669"/>
    <property type="project" value="TreeGrafter"/>
</dbReference>
<feature type="domain" description="FAD dependent oxidoreductase" evidence="2">
    <location>
        <begin position="4"/>
        <end position="399"/>
    </location>
</feature>
<name>A0A5C7A636_9GAMM</name>
<dbReference type="InterPro" id="IPR036188">
    <property type="entry name" value="FAD/NAD-bd_sf"/>
</dbReference>
<dbReference type="EMBL" id="VORZ01000001">
    <property type="protein sequence ID" value="TXD98130.1"/>
    <property type="molecule type" value="Genomic_DNA"/>
</dbReference>
<keyword evidence="4" id="KW-1185">Reference proteome</keyword>
<keyword evidence="1" id="KW-0560">Oxidoreductase</keyword>
<dbReference type="SUPFAM" id="SSF51905">
    <property type="entry name" value="FAD/NAD(P)-binding domain"/>
    <property type="match status" value="1"/>
</dbReference>
<evidence type="ECO:0000256" key="1">
    <source>
        <dbReference type="ARBA" id="ARBA00023002"/>
    </source>
</evidence>
<gene>
    <name evidence="3" type="ORF">ES754_04100</name>
</gene>
<protein>
    <submittedName>
        <fullName evidence="3">FAD-binding oxidoreductase</fullName>
    </submittedName>
</protein>
<dbReference type="GO" id="GO:0016491">
    <property type="term" value="F:oxidoreductase activity"/>
    <property type="evidence" value="ECO:0007669"/>
    <property type="project" value="UniProtKB-KW"/>
</dbReference>
<accession>A0A5C7A636</accession>
<sequence length="420" mass="47037">MRYDVIVIGAGMVGTSTAWHLQKNHSKVLLLDRKLPGLETSYGNAGLIQREAIHTHPFPRQLTELVRVMPNRGTDIRYRIPAILRYHQALLQYWKYSTPASVKKIEGEWQTLIEHCTSEHQTMITASGADELIRRDGWLQLHRSEETLKAAMAAAISDRDQGVEHNVLTIEALKAMEPNANFDGFVGAIHWLNSWQVSNPSSLVKAYAKNFQEMGGEIKESDVKEITPDDSGEGKGWKVVTDSETYYSDDLVIAAGPWSNELIKPLGYNLPLFPMRGYHQHFKITGKNTIKHSMFDMDKGFVMGPMQQGIRITTGAEMTTMDAPKNFGQLKTVLKLAKKILPLEDAVESEAWAGSRPCMPDMKPVIGPAGKHDHLWFAFGHSHQGFTLGPITGRLVEELIHDKPLTVDVAPFNAQRFSKS</sequence>
<dbReference type="OrthoDB" id="9805337at2"/>
<dbReference type="RefSeq" id="WP_147222294.1">
    <property type="nucleotide sequence ID" value="NZ_CAJGYY010000001.1"/>
</dbReference>
<evidence type="ECO:0000313" key="3">
    <source>
        <dbReference type="EMBL" id="TXD98130.1"/>
    </source>
</evidence>
<dbReference type="Gene3D" id="3.50.50.60">
    <property type="entry name" value="FAD/NAD(P)-binding domain"/>
    <property type="match status" value="2"/>
</dbReference>
<dbReference type="PANTHER" id="PTHR13847">
    <property type="entry name" value="SARCOSINE DEHYDROGENASE-RELATED"/>
    <property type="match status" value="1"/>
</dbReference>